<keyword evidence="3" id="KW-1185">Reference proteome</keyword>
<protein>
    <submittedName>
        <fullName evidence="2">Uncharacterized protein DUF4194</fullName>
    </submittedName>
</protein>
<name>A0A4R6RA88_9BURK</name>
<dbReference type="Proteomes" id="UP000294593">
    <property type="component" value="Unassembled WGS sequence"/>
</dbReference>
<dbReference type="OrthoDB" id="5800855at2"/>
<proteinExistence type="predicted"/>
<evidence type="ECO:0000313" key="3">
    <source>
        <dbReference type="Proteomes" id="UP000294593"/>
    </source>
</evidence>
<organism evidence="2 3">
    <name type="scientific">Aquabacterium commune</name>
    <dbReference type="NCBI Taxonomy" id="70586"/>
    <lineage>
        <taxon>Bacteria</taxon>
        <taxon>Pseudomonadati</taxon>
        <taxon>Pseudomonadota</taxon>
        <taxon>Betaproteobacteria</taxon>
        <taxon>Burkholderiales</taxon>
        <taxon>Aquabacterium</taxon>
    </lineage>
</organism>
<dbReference type="EMBL" id="SNXW01000005">
    <property type="protein sequence ID" value="TDP82929.1"/>
    <property type="molecule type" value="Genomic_DNA"/>
</dbReference>
<reference evidence="2 3" key="1">
    <citation type="submission" date="2019-03" db="EMBL/GenBank/DDBJ databases">
        <title>Genomic Encyclopedia of Type Strains, Phase IV (KMG-IV): sequencing the most valuable type-strain genomes for metagenomic binning, comparative biology and taxonomic classification.</title>
        <authorList>
            <person name="Goeker M."/>
        </authorList>
    </citation>
    <scope>NUCLEOTIDE SEQUENCE [LARGE SCALE GENOMIC DNA]</scope>
    <source>
        <strain evidence="2 3">DSM 11901</strain>
    </source>
</reference>
<gene>
    <name evidence="2" type="ORF">EV672_105116</name>
</gene>
<evidence type="ECO:0000313" key="2">
    <source>
        <dbReference type="EMBL" id="TDP82929.1"/>
    </source>
</evidence>
<accession>A0A4R6RA88</accession>
<comment type="caution">
    <text evidence="2">The sequence shown here is derived from an EMBL/GenBank/DDBJ whole genome shotgun (WGS) entry which is preliminary data.</text>
</comment>
<evidence type="ECO:0000256" key="1">
    <source>
        <dbReference type="SAM" id="MobiDB-lite"/>
    </source>
</evidence>
<dbReference type="AlphaFoldDB" id="A0A4R6RA88"/>
<feature type="region of interest" description="Disordered" evidence="1">
    <location>
        <begin position="213"/>
        <end position="240"/>
    </location>
</feature>
<dbReference type="RefSeq" id="WP_133608909.1">
    <property type="nucleotide sequence ID" value="NZ_SNXW01000005.1"/>
</dbReference>
<dbReference type="Pfam" id="PF13835">
    <property type="entry name" value="DUF4194"/>
    <property type="match status" value="1"/>
</dbReference>
<dbReference type="InterPro" id="IPR025449">
    <property type="entry name" value="JetB"/>
</dbReference>
<sequence>MLQSLQHYMEARLSTEGAGNIKPDHFAELAGRLLASGVLWRDYSKPEAQAYDAAVQCEQLLREYFAAIGFVLTHDLDAMLFRLYPPGGTGDGEDDGVKKLKARLSPTFVAACVALRFLYTEGLTGKRELIDEQLVISLEELSQAVVSLLGHALPASASERLALLRDLKKHRIVRFHEGDDAGHMDMLLGVLRPVMSFVSDEALEDALALAKQAAQNRRARAPKPTPSPATDTPVDNEGGP</sequence>